<gene>
    <name evidence="1" type="ORF">SAMN05421872_11133</name>
</gene>
<dbReference type="InterPro" id="IPR012675">
    <property type="entry name" value="Beta-grasp_dom_sf"/>
</dbReference>
<dbReference type="AlphaFoldDB" id="A0A1G6XQJ9"/>
<dbReference type="Gene3D" id="3.10.20.30">
    <property type="match status" value="1"/>
</dbReference>
<name>A0A1G6XQJ9_9ACTN</name>
<proteinExistence type="predicted"/>
<dbReference type="InterPro" id="IPR016155">
    <property type="entry name" value="Mopterin_synth/thiamin_S_b"/>
</dbReference>
<keyword evidence="2" id="KW-1185">Reference proteome</keyword>
<dbReference type="CDD" id="cd17040">
    <property type="entry name" value="Ubl_MoaD_like"/>
    <property type="match status" value="1"/>
</dbReference>
<dbReference type="Proteomes" id="UP000199034">
    <property type="component" value="Unassembled WGS sequence"/>
</dbReference>
<dbReference type="SUPFAM" id="SSF54285">
    <property type="entry name" value="MoaD/ThiS"/>
    <property type="match status" value="1"/>
</dbReference>
<evidence type="ECO:0000313" key="2">
    <source>
        <dbReference type="Proteomes" id="UP000199034"/>
    </source>
</evidence>
<evidence type="ECO:0000313" key="1">
    <source>
        <dbReference type="EMBL" id="SDD80251.1"/>
    </source>
</evidence>
<protein>
    <submittedName>
        <fullName evidence="1">ThiS family protein</fullName>
    </submittedName>
</protein>
<organism evidence="1 2">
    <name type="scientific">Nocardioides lianchengensis</name>
    <dbReference type="NCBI Taxonomy" id="1045774"/>
    <lineage>
        <taxon>Bacteria</taxon>
        <taxon>Bacillati</taxon>
        <taxon>Actinomycetota</taxon>
        <taxon>Actinomycetes</taxon>
        <taxon>Propionibacteriales</taxon>
        <taxon>Nocardioidaceae</taxon>
        <taxon>Nocardioides</taxon>
    </lineage>
</organism>
<dbReference type="EMBL" id="FMZM01000011">
    <property type="protein sequence ID" value="SDD80251.1"/>
    <property type="molecule type" value="Genomic_DNA"/>
</dbReference>
<reference evidence="2" key="1">
    <citation type="submission" date="2016-10" db="EMBL/GenBank/DDBJ databases">
        <authorList>
            <person name="Varghese N."/>
            <person name="Submissions S."/>
        </authorList>
    </citation>
    <scope>NUCLEOTIDE SEQUENCE [LARGE SCALE GENOMIC DNA]</scope>
    <source>
        <strain evidence="2">CGMCC 4.6858</strain>
    </source>
</reference>
<accession>A0A1G6XQJ9</accession>
<sequence length="71" mass="7387">MAQDELPVSGPVRLAELVRRVVDLHPGTTLGEVVRACSVLVDDRPVGSADPETLLVEPGSSVELLPPFAGG</sequence>
<dbReference type="STRING" id="1045774.SAMN05421872_11133"/>